<dbReference type="Proteomes" id="UP000641646">
    <property type="component" value="Unassembled WGS sequence"/>
</dbReference>
<keyword evidence="2" id="KW-0489">Methyltransferase</keyword>
<sequence length="256" mass="29488">MQNIKSKIDWQSWLQRWDAQQTGYIPHREARFQAMLDAIELQMPAEFVALDLACGPGAISQRLLKRFPKARCVAVDIDPVLLAIGQGALGDANGRLRWVEADLMADNWMEAIAQTQVDAVLTTTALHWLPPHRLLQVYKQLAQLIRLGGVFLNGDIMPFPFHLGTFRQISKTLSARQEKQAFQERGVEDWNSWWQALAQEPELKELLQERDRRFGERYTDYEPILDLHEAGLRDAGFREVGVIWQIFDDRVLLAVR</sequence>
<dbReference type="GO" id="GO:0008168">
    <property type="term" value="F:methyltransferase activity"/>
    <property type="evidence" value="ECO:0007669"/>
    <property type="project" value="UniProtKB-KW"/>
</dbReference>
<dbReference type="CDD" id="cd02440">
    <property type="entry name" value="AdoMet_MTases"/>
    <property type="match status" value="1"/>
</dbReference>
<evidence type="ECO:0000313" key="3">
    <source>
        <dbReference type="Proteomes" id="UP000641646"/>
    </source>
</evidence>
<reference evidence="2" key="2">
    <citation type="submission" date="2020-08" db="EMBL/GenBank/DDBJ databases">
        <authorList>
            <person name="Chen M."/>
            <person name="Teng W."/>
            <person name="Zhao L."/>
            <person name="Hu C."/>
            <person name="Zhou Y."/>
            <person name="Han B."/>
            <person name="Song L."/>
            <person name="Shu W."/>
        </authorList>
    </citation>
    <scope>NUCLEOTIDE SEQUENCE</scope>
    <source>
        <strain evidence="2">FACHB-1375</strain>
    </source>
</reference>
<dbReference type="EMBL" id="JACJPW010000037">
    <property type="protein sequence ID" value="MBD2182482.1"/>
    <property type="molecule type" value="Genomic_DNA"/>
</dbReference>
<name>A0A926ZHS0_9CYAN</name>
<feature type="domain" description="Methyltransferase" evidence="1">
    <location>
        <begin position="50"/>
        <end position="149"/>
    </location>
</feature>
<evidence type="ECO:0000259" key="1">
    <source>
        <dbReference type="Pfam" id="PF13649"/>
    </source>
</evidence>
<dbReference type="PANTHER" id="PTHR43591:SF108">
    <property type="entry name" value="S-ADENOSYL-L-METHIONINE-DEPENDENT METHYLTRANSFERASE"/>
    <property type="match status" value="1"/>
</dbReference>
<keyword evidence="3" id="KW-1185">Reference proteome</keyword>
<dbReference type="RefSeq" id="WP_190465294.1">
    <property type="nucleotide sequence ID" value="NZ_JACJPW010000037.1"/>
</dbReference>
<proteinExistence type="predicted"/>
<accession>A0A926ZHS0</accession>
<comment type="caution">
    <text evidence="2">The sequence shown here is derived from an EMBL/GenBank/DDBJ whole genome shotgun (WGS) entry which is preliminary data.</text>
</comment>
<dbReference type="SUPFAM" id="SSF53335">
    <property type="entry name" value="S-adenosyl-L-methionine-dependent methyltransferases"/>
    <property type="match status" value="1"/>
</dbReference>
<dbReference type="Gene3D" id="3.40.50.150">
    <property type="entry name" value="Vaccinia Virus protein VP39"/>
    <property type="match status" value="1"/>
</dbReference>
<keyword evidence="2" id="KW-0808">Transferase</keyword>
<reference evidence="2" key="1">
    <citation type="journal article" date="2015" name="ISME J.">
        <title>Draft Genome Sequence of Streptomyces incarnatus NRRL8089, which Produces the Nucleoside Antibiotic Sinefungin.</title>
        <authorList>
            <person name="Oshima K."/>
            <person name="Hattori M."/>
            <person name="Shimizu H."/>
            <person name="Fukuda K."/>
            <person name="Nemoto M."/>
            <person name="Inagaki K."/>
            <person name="Tamura T."/>
        </authorList>
    </citation>
    <scope>NUCLEOTIDE SEQUENCE</scope>
    <source>
        <strain evidence="2">FACHB-1375</strain>
    </source>
</reference>
<dbReference type="AlphaFoldDB" id="A0A926ZHS0"/>
<gene>
    <name evidence="2" type="ORF">H6G03_15495</name>
</gene>
<organism evidence="2 3">
    <name type="scientific">Aerosakkonema funiforme FACHB-1375</name>
    <dbReference type="NCBI Taxonomy" id="2949571"/>
    <lineage>
        <taxon>Bacteria</taxon>
        <taxon>Bacillati</taxon>
        <taxon>Cyanobacteriota</taxon>
        <taxon>Cyanophyceae</taxon>
        <taxon>Oscillatoriophycideae</taxon>
        <taxon>Aerosakkonematales</taxon>
        <taxon>Aerosakkonemataceae</taxon>
        <taxon>Aerosakkonema</taxon>
    </lineage>
</organism>
<protein>
    <submittedName>
        <fullName evidence="2">Class I SAM-dependent methyltransferase</fullName>
    </submittedName>
</protein>
<evidence type="ECO:0000313" key="2">
    <source>
        <dbReference type="EMBL" id="MBD2182482.1"/>
    </source>
</evidence>
<dbReference type="InterPro" id="IPR029063">
    <property type="entry name" value="SAM-dependent_MTases_sf"/>
</dbReference>
<dbReference type="GO" id="GO:0032259">
    <property type="term" value="P:methylation"/>
    <property type="evidence" value="ECO:0007669"/>
    <property type="project" value="UniProtKB-KW"/>
</dbReference>
<dbReference type="InterPro" id="IPR041698">
    <property type="entry name" value="Methyltransf_25"/>
</dbReference>
<dbReference type="PANTHER" id="PTHR43591">
    <property type="entry name" value="METHYLTRANSFERASE"/>
    <property type="match status" value="1"/>
</dbReference>
<dbReference type="Pfam" id="PF13649">
    <property type="entry name" value="Methyltransf_25"/>
    <property type="match status" value="1"/>
</dbReference>